<dbReference type="AlphaFoldDB" id="A0A6J7HB36"/>
<gene>
    <name evidence="2" type="ORF">UFOPK3610_01250</name>
</gene>
<dbReference type="InterPro" id="IPR006062">
    <property type="entry name" value="His_biosynth"/>
</dbReference>
<dbReference type="EMBL" id="CAFBMR010000051">
    <property type="protein sequence ID" value="CAB4918171.1"/>
    <property type="molecule type" value="Genomic_DNA"/>
</dbReference>
<dbReference type="Gene3D" id="3.20.20.70">
    <property type="entry name" value="Aldolase class I"/>
    <property type="match status" value="1"/>
</dbReference>
<dbReference type="GO" id="GO:0003949">
    <property type="term" value="F:1-(5-phosphoribosyl)-5-[(5-phosphoribosylamino)methylideneamino]imidazole-4-carboxamide isomerase activity"/>
    <property type="evidence" value="ECO:0007669"/>
    <property type="project" value="InterPro"/>
</dbReference>
<reference evidence="2" key="1">
    <citation type="submission" date="2020-05" db="EMBL/GenBank/DDBJ databases">
        <authorList>
            <person name="Chiriac C."/>
            <person name="Salcher M."/>
            <person name="Ghai R."/>
            <person name="Kavagutti S V."/>
        </authorList>
    </citation>
    <scope>NUCLEOTIDE SEQUENCE</scope>
</reference>
<dbReference type="SUPFAM" id="SSF51366">
    <property type="entry name" value="Ribulose-phoshate binding barrel"/>
    <property type="match status" value="1"/>
</dbReference>
<comment type="similarity">
    <text evidence="1">Belongs to the HisA/HisF family.</text>
</comment>
<dbReference type="GO" id="GO:0005737">
    <property type="term" value="C:cytoplasm"/>
    <property type="evidence" value="ECO:0007669"/>
    <property type="project" value="TreeGrafter"/>
</dbReference>
<name>A0A6J7HB36_9ZZZZ</name>
<evidence type="ECO:0000256" key="1">
    <source>
        <dbReference type="ARBA" id="ARBA00009667"/>
    </source>
</evidence>
<organism evidence="2">
    <name type="scientific">freshwater metagenome</name>
    <dbReference type="NCBI Taxonomy" id="449393"/>
    <lineage>
        <taxon>unclassified sequences</taxon>
        <taxon>metagenomes</taxon>
        <taxon>ecological metagenomes</taxon>
    </lineage>
</organism>
<dbReference type="InterPro" id="IPR044524">
    <property type="entry name" value="Isoase_HisA-like"/>
</dbReference>
<dbReference type="GO" id="GO:0000162">
    <property type="term" value="P:L-tryptophan biosynthetic process"/>
    <property type="evidence" value="ECO:0007669"/>
    <property type="project" value="TreeGrafter"/>
</dbReference>
<dbReference type="Pfam" id="PF00977">
    <property type="entry name" value="His_biosynth"/>
    <property type="match status" value="1"/>
</dbReference>
<sequence>MALALIPGIDITQGQVGGFSHGEIDSKHLFGDPVAAAERWIAQGARWLHVTDLDAMSNRGSNTALVTKVLHVARGRADVVLAGGIKDAATLQAAIATGARQVILDSAALADLDFVARALKEHAGRVAVGIVAHGGDLWAPSSDVDGTDVFELLSQVDALKCPAYLIDDVDSRGARKESGRETLVEACGIVRGAVIAAGGITRLEDLHALATLGLPALTGIVVDRALYTEAFTLAEAEAAIEPRFDPYIWAPPQA</sequence>
<protein>
    <submittedName>
        <fullName evidence="2">Unannotated protein</fullName>
    </submittedName>
</protein>
<proteinExistence type="inferred from homology"/>
<dbReference type="InterPro" id="IPR011060">
    <property type="entry name" value="RibuloseP-bd_barrel"/>
</dbReference>
<evidence type="ECO:0000313" key="2">
    <source>
        <dbReference type="EMBL" id="CAB4918171.1"/>
    </source>
</evidence>
<dbReference type="InterPro" id="IPR013785">
    <property type="entry name" value="Aldolase_TIM"/>
</dbReference>
<accession>A0A6J7HB36</accession>
<dbReference type="PANTHER" id="PTHR43090">
    <property type="entry name" value="1-(5-PHOSPHORIBOSYL)-5-[(5-PHOSPHORIBOSYLAMINO)METHYLIDENEAMINO] IMIDAZOLE-4-CARBOXAMIDE ISOMERASE"/>
    <property type="match status" value="1"/>
</dbReference>
<dbReference type="GO" id="GO:0000105">
    <property type="term" value="P:L-histidine biosynthetic process"/>
    <property type="evidence" value="ECO:0007669"/>
    <property type="project" value="InterPro"/>
</dbReference>
<dbReference type="PANTHER" id="PTHR43090:SF2">
    <property type="entry name" value="1-(5-PHOSPHORIBOSYL)-5-[(5-PHOSPHORIBOSYLAMINO)METHYLIDENEAMINO] IMIDAZOLE-4-CARBOXAMIDE ISOMERASE"/>
    <property type="match status" value="1"/>
</dbReference>